<evidence type="ECO:0000313" key="2">
    <source>
        <dbReference type="EMBL" id="MCL6682411.1"/>
    </source>
</evidence>
<organism evidence="2 3">
    <name type="scientific">Sphingomonas alba</name>
    <dbReference type="NCBI Taxonomy" id="2908208"/>
    <lineage>
        <taxon>Bacteria</taxon>
        <taxon>Pseudomonadati</taxon>
        <taxon>Pseudomonadota</taxon>
        <taxon>Alphaproteobacteria</taxon>
        <taxon>Sphingomonadales</taxon>
        <taxon>Sphingomonadaceae</taxon>
        <taxon>Sphingomonas</taxon>
    </lineage>
</organism>
<gene>
    <name evidence="2" type="ORF">LZ536_00635</name>
</gene>
<evidence type="ECO:0000256" key="1">
    <source>
        <dbReference type="SAM" id="SignalP"/>
    </source>
</evidence>
<comment type="caution">
    <text evidence="2">The sequence shown here is derived from an EMBL/GenBank/DDBJ whole genome shotgun (WGS) entry which is preliminary data.</text>
</comment>
<dbReference type="SUPFAM" id="SSF47699">
    <property type="entry name" value="Bifunctional inhibitor/lipid-transfer protein/seed storage 2S albumin"/>
    <property type="match status" value="1"/>
</dbReference>
<feature type="signal peptide" evidence="1">
    <location>
        <begin position="1"/>
        <end position="20"/>
    </location>
</feature>
<keyword evidence="1" id="KW-0732">Signal</keyword>
<reference evidence="2" key="1">
    <citation type="submission" date="2022-05" db="EMBL/GenBank/DDBJ databases">
        <authorList>
            <person name="Jo J.-H."/>
            <person name="Im W.-T."/>
        </authorList>
    </citation>
    <scope>NUCLEOTIDE SEQUENCE</scope>
    <source>
        <strain evidence="2">SE158</strain>
    </source>
</reference>
<feature type="chain" id="PRO_5047055999" evidence="1">
    <location>
        <begin position="21"/>
        <end position="67"/>
    </location>
</feature>
<dbReference type="EMBL" id="JAMGBD010000001">
    <property type="protein sequence ID" value="MCL6682411.1"/>
    <property type="molecule type" value="Genomic_DNA"/>
</dbReference>
<sequence>MKKLLTAIALSIALPAVAHAQAAPAPEKQDCCEKMKAEGKECCCKEMDKMGHDQHGKQGEETTQHKH</sequence>
<dbReference type="InterPro" id="IPR036312">
    <property type="entry name" value="Bifun_inhib/LTP/seed_sf"/>
</dbReference>
<keyword evidence="3" id="KW-1185">Reference proteome</keyword>
<protein>
    <submittedName>
        <fullName evidence="2">Uncharacterized protein</fullName>
    </submittedName>
</protein>
<dbReference type="Proteomes" id="UP001165363">
    <property type="component" value="Unassembled WGS sequence"/>
</dbReference>
<name>A0ABT0RIH2_9SPHN</name>
<evidence type="ECO:0000313" key="3">
    <source>
        <dbReference type="Proteomes" id="UP001165363"/>
    </source>
</evidence>
<accession>A0ABT0RIH2</accession>
<proteinExistence type="predicted"/>
<dbReference type="RefSeq" id="WP_249846382.1">
    <property type="nucleotide sequence ID" value="NZ_JAMGBD010000001.1"/>
</dbReference>